<proteinExistence type="predicted"/>
<keyword evidence="2" id="KW-1185">Reference proteome</keyword>
<name>A0A6G0YLU1_APHCR</name>
<evidence type="ECO:0000313" key="2">
    <source>
        <dbReference type="Proteomes" id="UP000478052"/>
    </source>
</evidence>
<accession>A0A6G0YLU1</accession>
<comment type="caution">
    <text evidence="1">The sequence shown here is derived from an EMBL/GenBank/DDBJ whole genome shotgun (WGS) entry which is preliminary data.</text>
</comment>
<gene>
    <name evidence="1" type="ORF">FWK35_00017661</name>
</gene>
<sequence length="147" mass="16887">MYIISTGRPTNLVGTRRRRLSPSARNRGRRIQCCAIFVKKIASAPVRSPQFLSRRPCRDGNRELLRKKVLNIRLVRRLLSILRTGVLPARLMGTLRRSGHDCQPPRCTMFPSISCTTRSVLSDRGLDLNRRVTYRIFSFRSESNSCL</sequence>
<evidence type="ECO:0000313" key="1">
    <source>
        <dbReference type="EMBL" id="KAF0758045.1"/>
    </source>
</evidence>
<dbReference type="Proteomes" id="UP000478052">
    <property type="component" value="Unassembled WGS sequence"/>
</dbReference>
<reference evidence="1 2" key="1">
    <citation type="submission" date="2019-08" db="EMBL/GenBank/DDBJ databases">
        <title>Whole genome of Aphis craccivora.</title>
        <authorList>
            <person name="Voronova N.V."/>
            <person name="Shulinski R.S."/>
            <person name="Bandarenka Y.V."/>
            <person name="Zhorov D.G."/>
            <person name="Warner D."/>
        </authorList>
    </citation>
    <scope>NUCLEOTIDE SEQUENCE [LARGE SCALE GENOMIC DNA]</scope>
    <source>
        <strain evidence="1">180601</strain>
        <tissue evidence="1">Whole Body</tissue>
    </source>
</reference>
<dbReference type="EMBL" id="VUJU01003394">
    <property type="protein sequence ID" value="KAF0758045.1"/>
    <property type="molecule type" value="Genomic_DNA"/>
</dbReference>
<protein>
    <submittedName>
        <fullName evidence="1">Uncharacterized protein</fullName>
    </submittedName>
</protein>
<dbReference type="AlphaFoldDB" id="A0A6G0YLU1"/>
<organism evidence="1 2">
    <name type="scientific">Aphis craccivora</name>
    <name type="common">Cowpea aphid</name>
    <dbReference type="NCBI Taxonomy" id="307492"/>
    <lineage>
        <taxon>Eukaryota</taxon>
        <taxon>Metazoa</taxon>
        <taxon>Ecdysozoa</taxon>
        <taxon>Arthropoda</taxon>
        <taxon>Hexapoda</taxon>
        <taxon>Insecta</taxon>
        <taxon>Pterygota</taxon>
        <taxon>Neoptera</taxon>
        <taxon>Paraneoptera</taxon>
        <taxon>Hemiptera</taxon>
        <taxon>Sternorrhyncha</taxon>
        <taxon>Aphidomorpha</taxon>
        <taxon>Aphidoidea</taxon>
        <taxon>Aphididae</taxon>
        <taxon>Aphidini</taxon>
        <taxon>Aphis</taxon>
        <taxon>Aphis</taxon>
    </lineage>
</organism>